<dbReference type="EMBL" id="JWIN03000008">
    <property type="protein sequence ID" value="KAB1275587.1"/>
    <property type="molecule type" value="Genomic_DNA"/>
</dbReference>
<dbReference type="Proteomes" id="UP000299084">
    <property type="component" value="Unassembled WGS sequence"/>
</dbReference>
<proteinExistence type="predicted"/>
<accession>A0A5N4DWZ8</accession>
<dbReference type="InterPro" id="IPR036188">
    <property type="entry name" value="FAD/NAD-bd_sf"/>
</dbReference>
<dbReference type="GO" id="GO:0071949">
    <property type="term" value="F:FAD binding"/>
    <property type="evidence" value="ECO:0007669"/>
    <property type="project" value="InterPro"/>
</dbReference>
<evidence type="ECO:0000313" key="2">
    <source>
        <dbReference type="EMBL" id="KAB1275587.1"/>
    </source>
</evidence>
<dbReference type="Gene3D" id="3.50.50.60">
    <property type="entry name" value="FAD/NAD(P)-binding domain"/>
    <property type="match status" value="1"/>
</dbReference>
<protein>
    <submittedName>
        <fullName evidence="2">[F-actin]-monooxygenase MICAL1</fullName>
    </submittedName>
</protein>
<sequence length="249" mass="26995">MVQSQPRASAQLLPSLGAPRVSMAAPTATNPAHAHFESFLQAQLCQDVLSSFQGLCGALGLEPGGGLPQYHKIKAQLNYWSAKSLWAKLDKRASQPVYQQGRACTSTKCLVVGAGPCGLRAAVELAMLGAHVVVVEKRTKFSRHNVLHLWPFTIHDLRGLGAKKFYGRFCTGSLDHISIRQLQLLLLKVTLLLGVEIHWGVTFTGLQPPPKKGSGWRAQLQPNPPAQLTNYEFDVLISAAGGKFVPEGE</sequence>
<dbReference type="PANTHER" id="PTHR23167:SF35">
    <property type="entry name" value="[F-ACTIN]-MONOOXYGENASE MICAL1"/>
    <property type="match status" value="1"/>
</dbReference>
<comment type="caution">
    <text evidence="2">The sequence shown here is derived from an EMBL/GenBank/DDBJ whole genome shotgun (WGS) entry which is preliminary data.</text>
</comment>
<organism evidence="2 3">
    <name type="scientific">Camelus dromedarius</name>
    <name type="common">Dromedary</name>
    <name type="synonym">Arabian camel</name>
    <dbReference type="NCBI Taxonomy" id="9838"/>
    <lineage>
        <taxon>Eukaryota</taxon>
        <taxon>Metazoa</taxon>
        <taxon>Chordata</taxon>
        <taxon>Craniata</taxon>
        <taxon>Vertebrata</taxon>
        <taxon>Euteleostomi</taxon>
        <taxon>Mammalia</taxon>
        <taxon>Eutheria</taxon>
        <taxon>Laurasiatheria</taxon>
        <taxon>Artiodactyla</taxon>
        <taxon>Tylopoda</taxon>
        <taxon>Camelidae</taxon>
        <taxon>Camelus</taxon>
    </lineage>
</organism>
<dbReference type="Pfam" id="PF01494">
    <property type="entry name" value="FAD_binding_3"/>
    <property type="match status" value="1"/>
</dbReference>
<dbReference type="SUPFAM" id="SSF51905">
    <property type="entry name" value="FAD/NAD(P)-binding domain"/>
    <property type="match status" value="1"/>
</dbReference>
<feature type="domain" description="FAD-binding" evidence="1">
    <location>
        <begin position="107"/>
        <end position="144"/>
    </location>
</feature>
<evidence type="ECO:0000259" key="1">
    <source>
        <dbReference type="Pfam" id="PF01494"/>
    </source>
</evidence>
<dbReference type="PANTHER" id="PTHR23167">
    <property type="entry name" value="CALPONIN HOMOLOGY DOMAIN-CONTAINING PROTEIN DDB_G0272472-RELATED"/>
    <property type="match status" value="1"/>
</dbReference>
<reference evidence="2 3" key="1">
    <citation type="journal article" date="2019" name="Mol. Ecol. Resour.">
        <title>Improving Illumina assemblies with Hi-C and long reads: an example with the North African dromedary.</title>
        <authorList>
            <person name="Elbers J.P."/>
            <person name="Rogers M.F."/>
            <person name="Perelman P.L."/>
            <person name="Proskuryakova A.A."/>
            <person name="Serdyukova N.A."/>
            <person name="Johnson W.E."/>
            <person name="Horin P."/>
            <person name="Corander J."/>
            <person name="Murphy D."/>
            <person name="Burger P.A."/>
        </authorList>
    </citation>
    <scope>NUCLEOTIDE SEQUENCE [LARGE SCALE GENOMIC DNA]</scope>
    <source>
        <strain evidence="2">Drom800</strain>
        <tissue evidence="2">Blood</tissue>
    </source>
</reference>
<dbReference type="InterPro" id="IPR050540">
    <property type="entry name" value="F-actin_Monoox_Mical"/>
</dbReference>
<name>A0A5N4DWZ8_CAMDR</name>
<dbReference type="AlphaFoldDB" id="A0A5N4DWZ8"/>
<dbReference type="InterPro" id="IPR002938">
    <property type="entry name" value="FAD-bd"/>
</dbReference>
<keyword evidence="2" id="KW-0503">Monooxygenase</keyword>
<keyword evidence="2" id="KW-0560">Oxidoreductase</keyword>
<evidence type="ECO:0000313" key="3">
    <source>
        <dbReference type="Proteomes" id="UP000299084"/>
    </source>
</evidence>
<gene>
    <name evidence="2" type="ORF">Cadr_000010147</name>
</gene>
<keyword evidence="3" id="KW-1185">Reference proteome</keyword>
<dbReference type="GO" id="GO:0004497">
    <property type="term" value="F:monooxygenase activity"/>
    <property type="evidence" value="ECO:0007669"/>
    <property type="project" value="UniProtKB-KW"/>
</dbReference>